<dbReference type="EMBL" id="WJIE01000005">
    <property type="protein sequence ID" value="MRG94209.1"/>
    <property type="molecule type" value="Genomic_DNA"/>
</dbReference>
<organism evidence="4 5">
    <name type="scientific">Polyangium spumosum</name>
    <dbReference type="NCBI Taxonomy" id="889282"/>
    <lineage>
        <taxon>Bacteria</taxon>
        <taxon>Pseudomonadati</taxon>
        <taxon>Myxococcota</taxon>
        <taxon>Polyangia</taxon>
        <taxon>Polyangiales</taxon>
        <taxon>Polyangiaceae</taxon>
        <taxon>Polyangium</taxon>
    </lineage>
</organism>
<dbReference type="SUPFAM" id="SSF55729">
    <property type="entry name" value="Acyl-CoA N-acyltransferases (Nat)"/>
    <property type="match status" value="1"/>
</dbReference>
<dbReference type="Pfam" id="PF00583">
    <property type="entry name" value="Acetyltransf_1"/>
    <property type="match status" value="1"/>
</dbReference>
<dbReference type="PANTHER" id="PTHR43877:SF2">
    <property type="entry name" value="AMINOALKYLPHOSPHONATE N-ACETYLTRANSFERASE-RELATED"/>
    <property type="match status" value="1"/>
</dbReference>
<evidence type="ECO:0000313" key="4">
    <source>
        <dbReference type="EMBL" id="MRG94209.1"/>
    </source>
</evidence>
<dbReference type="PROSITE" id="PS51186">
    <property type="entry name" value="GNAT"/>
    <property type="match status" value="1"/>
</dbReference>
<dbReference type="AlphaFoldDB" id="A0A6N7PQM1"/>
<gene>
    <name evidence="4" type="ORF">GF068_20120</name>
</gene>
<dbReference type="OrthoDB" id="9805924at2"/>
<evidence type="ECO:0000256" key="2">
    <source>
        <dbReference type="ARBA" id="ARBA00023315"/>
    </source>
</evidence>
<dbReference type="InterPro" id="IPR000182">
    <property type="entry name" value="GNAT_dom"/>
</dbReference>
<dbReference type="CDD" id="cd04301">
    <property type="entry name" value="NAT_SF"/>
    <property type="match status" value="1"/>
</dbReference>
<name>A0A6N7PQM1_9BACT</name>
<evidence type="ECO:0000256" key="1">
    <source>
        <dbReference type="ARBA" id="ARBA00022679"/>
    </source>
</evidence>
<dbReference type="GO" id="GO:0016747">
    <property type="term" value="F:acyltransferase activity, transferring groups other than amino-acyl groups"/>
    <property type="evidence" value="ECO:0007669"/>
    <property type="project" value="InterPro"/>
</dbReference>
<dbReference type="Gene3D" id="3.40.630.30">
    <property type="match status" value="1"/>
</dbReference>
<comment type="caution">
    <text evidence="4">The sequence shown here is derived from an EMBL/GenBank/DDBJ whole genome shotgun (WGS) entry which is preliminary data.</text>
</comment>
<keyword evidence="2" id="KW-0012">Acyltransferase</keyword>
<protein>
    <submittedName>
        <fullName evidence="4">GNAT family N-acetyltransferase</fullName>
    </submittedName>
</protein>
<reference evidence="4 5" key="1">
    <citation type="submission" date="2019-10" db="EMBL/GenBank/DDBJ databases">
        <title>A soil myxobacterium in the family Polyangiaceae.</title>
        <authorList>
            <person name="Li Y."/>
            <person name="Wang J."/>
        </authorList>
    </citation>
    <scope>NUCLEOTIDE SEQUENCE [LARGE SCALE GENOMIC DNA]</scope>
    <source>
        <strain evidence="4 5">DSM 14734</strain>
    </source>
</reference>
<evidence type="ECO:0000259" key="3">
    <source>
        <dbReference type="PROSITE" id="PS51186"/>
    </source>
</evidence>
<dbReference type="InterPro" id="IPR050832">
    <property type="entry name" value="Bact_Acetyltransf"/>
</dbReference>
<dbReference type="Proteomes" id="UP000440224">
    <property type="component" value="Unassembled WGS sequence"/>
</dbReference>
<sequence>MEQLSIRLAHAGDVDTLARNHRAMALETEGKALDPETTIRGTRAVIEDPSKGFYLVAERGGETVGQLLVTFEWSDWRDGTFWWIQSVHVAEEARRTGVYRALHDHVVGKARAEKDVCGVRLYVDKENHRAQKTYAALGMRPAHYDVFEIDFVLG</sequence>
<accession>A0A6N7PQM1</accession>
<proteinExistence type="predicted"/>
<evidence type="ECO:0000313" key="5">
    <source>
        <dbReference type="Proteomes" id="UP000440224"/>
    </source>
</evidence>
<dbReference type="PANTHER" id="PTHR43877">
    <property type="entry name" value="AMINOALKYLPHOSPHONATE N-ACETYLTRANSFERASE-RELATED-RELATED"/>
    <property type="match status" value="1"/>
</dbReference>
<keyword evidence="5" id="KW-1185">Reference proteome</keyword>
<dbReference type="InterPro" id="IPR016181">
    <property type="entry name" value="Acyl_CoA_acyltransferase"/>
</dbReference>
<keyword evidence="1 4" id="KW-0808">Transferase</keyword>
<feature type="domain" description="N-acetyltransferase" evidence="3">
    <location>
        <begin position="12"/>
        <end position="154"/>
    </location>
</feature>